<evidence type="ECO:0000313" key="2">
    <source>
        <dbReference type="EMBL" id="EDX08050.1"/>
    </source>
</evidence>
<sequence>MRRTPKLQLVGRAYSEMSPLNPDPLTDSPTTSSAGQDRRGDQSGYGSIFPFGLLRGSFGRGGNASQYIFSIDCKAAFKTELSGESLAKMFKSRLKRIRVGVRCVPGAMCPR</sequence>
<dbReference type="Proteomes" id="UP000000304">
    <property type="component" value="Chromosome 2R"/>
</dbReference>
<keyword evidence="3" id="KW-1185">Reference proteome</keyword>
<feature type="region of interest" description="Disordered" evidence="1">
    <location>
        <begin position="12"/>
        <end position="43"/>
    </location>
</feature>
<dbReference type="AlphaFoldDB" id="B4QG14"/>
<evidence type="ECO:0000313" key="3">
    <source>
        <dbReference type="Proteomes" id="UP000000304"/>
    </source>
</evidence>
<dbReference type="OrthoDB" id="6084525at2759"/>
<dbReference type="OMA" id="INSCTRV"/>
<name>B4QG14_DROSI</name>
<gene>
    <name evidence="2" type="primary">Dsim\GD11584</name>
    <name evidence="2" type="ORF">Dsim_GD11584</name>
</gene>
<reference evidence="2 3" key="1">
    <citation type="journal article" date="2007" name="Nature">
        <title>Evolution of genes and genomes on the Drosophila phylogeny.</title>
        <authorList>
            <consortium name="Drosophila 12 Genomes Consortium"/>
            <person name="Clark A.G."/>
            <person name="Eisen M.B."/>
            <person name="Smith D.R."/>
            <person name="Bergman C.M."/>
            <person name="Oliver B."/>
            <person name="Markow T.A."/>
            <person name="Kaufman T.C."/>
            <person name="Kellis M."/>
            <person name="Gelbart W."/>
            <person name="Iyer V.N."/>
            <person name="Pollard D.A."/>
            <person name="Sackton T.B."/>
            <person name="Larracuente A.M."/>
            <person name="Singh N.D."/>
            <person name="Abad J.P."/>
            <person name="Abt D.N."/>
            <person name="Adryan B."/>
            <person name="Aguade M."/>
            <person name="Akashi H."/>
            <person name="Anderson W.W."/>
            <person name="Aquadro C.F."/>
            <person name="Ardell D.H."/>
            <person name="Arguello R."/>
            <person name="Artieri C.G."/>
            <person name="Barbash D.A."/>
            <person name="Barker D."/>
            <person name="Barsanti P."/>
            <person name="Batterham P."/>
            <person name="Batzoglou S."/>
            <person name="Begun D."/>
            <person name="Bhutkar A."/>
            <person name="Blanco E."/>
            <person name="Bosak S.A."/>
            <person name="Bradley R.K."/>
            <person name="Brand A.D."/>
            <person name="Brent M.R."/>
            <person name="Brooks A.N."/>
            <person name="Brown R.H."/>
            <person name="Butlin R.K."/>
            <person name="Caggese C."/>
            <person name="Calvi B.R."/>
            <person name="Bernardo de Carvalho A."/>
            <person name="Caspi A."/>
            <person name="Castrezana S."/>
            <person name="Celniker S.E."/>
            <person name="Chang J.L."/>
            <person name="Chapple C."/>
            <person name="Chatterji S."/>
            <person name="Chinwalla A."/>
            <person name="Civetta A."/>
            <person name="Clifton S.W."/>
            <person name="Comeron J.M."/>
            <person name="Costello J.C."/>
            <person name="Coyne J.A."/>
            <person name="Daub J."/>
            <person name="David R.G."/>
            <person name="Delcher A.L."/>
            <person name="Delehaunty K."/>
            <person name="Do C.B."/>
            <person name="Ebling H."/>
            <person name="Edwards K."/>
            <person name="Eickbush T."/>
            <person name="Evans J.D."/>
            <person name="Filipski A."/>
            <person name="Findeiss S."/>
            <person name="Freyhult E."/>
            <person name="Fulton L."/>
            <person name="Fulton R."/>
            <person name="Garcia A.C."/>
            <person name="Gardiner A."/>
            <person name="Garfield D.A."/>
            <person name="Garvin B.E."/>
            <person name="Gibson G."/>
            <person name="Gilbert D."/>
            <person name="Gnerre S."/>
            <person name="Godfrey J."/>
            <person name="Good R."/>
            <person name="Gotea V."/>
            <person name="Gravely B."/>
            <person name="Greenberg A.J."/>
            <person name="Griffiths-Jones S."/>
            <person name="Gross S."/>
            <person name="Guigo R."/>
            <person name="Gustafson E.A."/>
            <person name="Haerty W."/>
            <person name="Hahn M.W."/>
            <person name="Halligan D.L."/>
            <person name="Halpern A.L."/>
            <person name="Halter G.M."/>
            <person name="Han M.V."/>
            <person name="Heger A."/>
            <person name="Hillier L."/>
            <person name="Hinrichs A.S."/>
            <person name="Holmes I."/>
            <person name="Hoskins R.A."/>
            <person name="Hubisz M.J."/>
            <person name="Hultmark D."/>
            <person name="Huntley M.A."/>
            <person name="Jaffe D.B."/>
            <person name="Jagadeeshan S."/>
            <person name="Jeck W.R."/>
            <person name="Johnson J."/>
            <person name="Jones C.D."/>
            <person name="Jordan W.C."/>
            <person name="Karpen G.H."/>
            <person name="Kataoka E."/>
            <person name="Keightley P.D."/>
            <person name="Kheradpour P."/>
            <person name="Kirkness E.F."/>
            <person name="Koerich L.B."/>
            <person name="Kristiansen K."/>
            <person name="Kudrna D."/>
            <person name="Kulathinal R.J."/>
            <person name="Kumar S."/>
            <person name="Kwok R."/>
            <person name="Lander E."/>
            <person name="Langley C.H."/>
            <person name="Lapoint R."/>
            <person name="Lazzaro B.P."/>
            <person name="Lee S.J."/>
            <person name="Levesque L."/>
            <person name="Li R."/>
            <person name="Lin C.F."/>
            <person name="Lin M.F."/>
            <person name="Lindblad-Toh K."/>
            <person name="Llopart A."/>
            <person name="Long M."/>
            <person name="Low L."/>
            <person name="Lozovsky E."/>
            <person name="Lu J."/>
            <person name="Luo M."/>
            <person name="Machado C.A."/>
            <person name="Makalowski W."/>
            <person name="Marzo M."/>
            <person name="Matsuda M."/>
            <person name="Matzkin L."/>
            <person name="McAllister B."/>
            <person name="McBride C.S."/>
            <person name="McKernan B."/>
            <person name="McKernan K."/>
            <person name="Mendez-Lago M."/>
            <person name="Minx P."/>
            <person name="Mollenhauer M.U."/>
            <person name="Montooth K."/>
            <person name="Mount S.M."/>
            <person name="Mu X."/>
            <person name="Myers E."/>
            <person name="Negre B."/>
            <person name="Newfeld S."/>
            <person name="Nielsen R."/>
            <person name="Noor M.A."/>
            <person name="O'Grady P."/>
            <person name="Pachter L."/>
            <person name="Papaceit M."/>
            <person name="Parisi M.J."/>
            <person name="Parisi M."/>
            <person name="Parts L."/>
            <person name="Pedersen J.S."/>
            <person name="Pesole G."/>
            <person name="Phillippy A.M."/>
            <person name="Ponting C.P."/>
            <person name="Pop M."/>
            <person name="Porcelli D."/>
            <person name="Powell J.R."/>
            <person name="Prohaska S."/>
            <person name="Pruitt K."/>
            <person name="Puig M."/>
            <person name="Quesneville H."/>
            <person name="Ram K.R."/>
            <person name="Rand D."/>
            <person name="Rasmussen M.D."/>
            <person name="Reed L.K."/>
            <person name="Reenan R."/>
            <person name="Reily A."/>
            <person name="Remington K.A."/>
            <person name="Rieger T.T."/>
            <person name="Ritchie M.G."/>
            <person name="Robin C."/>
            <person name="Rogers Y.H."/>
            <person name="Rohde C."/>
            <person name="Rozas J."/>
            <person name="Rubenfield M.J."/>
            <person name="Ruiz A."/>
            <person name="Russo S."/>
            <person name="Salzberg S.L."/>
            <person name="Sanchez-Gracia A."/>
            <person name="Saranga D.J."/>
            <person name="Sato H."/>
            <person name="Schaeffer S.W."/>
            <person name="Schatz M.C."/>
            <person name="Schlenke T."/>
            <person name="Schwartz R."/>
            <person name="Segarra C."/>
            <person name="Singh R.S."/>
            <person name="Sirot L."/>
            <person name="Sirota M."/>
            <person name="Sisneros N.B."/>
            <person name="Smith C.D."/>
            <person name="Smith T.F."/>
            <person name="Spieth J."/>
            <person name="Stage D.E."/>
            <person name="Stark A."/>
            <person name="Stephan W."/>
            <person name="Strausberg R.L."/>
            <person name="Strempel S."/>
            <person name="Sturgill D."/>
            <person name="Sutton G."/>
            <person name="Sutton G.G."/>
            <person name="Tao W."/>
            <person name="Teichmann S."/>
            <person name="Tobari Y.N."/>
            <person name="Tomimura Y."/>
            <person name="Tsolas J.M."/>
            <person name="Valente V.L."/>
            <person name="Venter E."/>
            <person name="Venter J.C."/>
            <person name="Vicario S."/>
            <person name="Vieira F.G."/>
            <person name="Vilella A.J."/>
            <person name="Villasante A."/>
            <person name="Walenz B."/>
            <person name="Wang J."/>
            <person name="Wasserman M."/>
            <person name="Watts T."/>
            <person name="Wilson D."/>
            <person name="Wilson R.K."/>
            <person name="Wing R.A."/>
            <person name="Wolfner M.F."/>
            <person name="Wong A."/>
            <person name="Wong G.K."/>
            <person name="Wu C.I."/>
            <person name="Wu G."/>
            <person name="Yamamoto D."/>
            <person name="Yang H.P."/>
            <person name="Yang S.P."/>
            <person name="Yorke J.A."/>
            <person name="Yoshida K."/>
            <person name="Zdobnov E."/>
            <person name="Zhang P."/>
            <person name="Zhang Y."/>
            <person name="Zimin A.V."/>
            <person name="Baldwin J."/>
            <person name="Abdouelleil A."/>
            <person name="Abdulkadir J."/>
            <person name="Abebe A."/>
            <person name="Abera B."/>
            <person name="Abreu J."/>
            <person name="Acer S.C."/>
            <person name="Aftuck L."/>
            <person name="Alexander A."/>
            <person name="An P."/>
            <person name="Anderson E."/>
            <person name="Anderson S."/>
            <person name="Arachi H."/>
            <person name="Azer M."/>
            <person name="Bachantsang P."/>
            <person name="Barry A."/>
            <person name="Bayul T."/>
            <person name="Berlin A."/>
            <person name="Bessette D."/>
            <person name="Bloom T."/>
            <person name="Blye J."/>
            <person name="Boguslavskiy L."/>
            <person name="Bonnet C."/>
            <person name="Boukhgalter B."/>
            <person name="Bourzgui I."/>
            <person name="Brown A."/>
            <person name="Cahill P."/>
            <person name="Channer S."/>
            <person name="Cheshatsang Y."/>
            <person name="Chuda L."/>
            <person name="Citroen M."/>
            <person name="Collymore A."/>
            <person name="Cooke P."/>
            <person name="Costello M."/>
            <person name="D'Aco K."/>
            <person name="Daza R."/>
            <person name="De Haan G."/>
            <person name="DeGray S."/>
            <person name="DeMaso C."/>
            <person name="Dhargay N."/>
            <person name="Dooley K."/>
            <person name="Dooley E."/>
            <person name="Doricent M."/>
            <person name="Dorje P."/>
            <person name="Dorjee K."/>
            <person name="Dupes A."/>
            <person name="Elong R."/>
            <person name="Falk J."/>
            <person name="Farina A."/>
            <person name="Faro S."/>
            <person name="Ferguson D."/>
            <person name="Fisher S."/>
            <person name="Foley C.D."/>
            <person name="Franke A."/>
            <person name="Friedrich D."/>
            <person name="Gadbois L."/>
            <person name="Gearin G."/>
            <person name="Gearin C.R."/>
            <person name="Giannoukos G."/>
            <person name="Goode T."/>
            <person name="Graham J."/>
            <person name="Grandbois E."/>
            <person name="Grewal S."/>
            <person name="Gyaltsen K."/>
            <person name="Hafez N."/>
            <person name="Hagos B."/>
            <person name="Hall J."/>
            <person name="Henson C."/>
            <person name="Hollinger A."/>
            <person name="Honan T."/>
            <person name="Huard M.D."/>
            <person name="Hughes L."/>
            <person name="Hurhula B."/>
            <person name="Husby M.E."/>
            <person name="Kamat A."/>
            <person name="Kanga B."/>
            <person name="Kashin S."/>
            <person name="Khazanovich D."/>
            <person name="Kisner P."/>
            <person name="Lance K."/>
            <person name="Lara M."/>
            <person name="Lee W."/>
            <person name="Lennon N."/>
            <person name="Letendre F."/>
            <person name="LeVine R."/>
            <person name="Lipovsky A."/>
            <person name="Liu X."/>
            <person name="Liu J."/>
            <person name="Liu S."/>
            <person name="Lokyitsang T."/>
            <person name="Lokyitsang Y."/>
            <person name="Lubonja R."/>
            <person name="Lui A."/>
            <person name="MacDonald P."/>
            <person name="Magnisalis V."/>
            <person name="Maru K."/>
            <person name="Matthews C."/>
            <person name="McCusker W."/>
            <person name="McDonough S."/>
            <person name="Mehta T."/>
            <person name="Meldrim J."/>
            <person name="Meneus L."/>
            <person name="Mihai O."/>
            <person name="Mihalev A."/>
            <person name="Mihova T."/>
            <person name="Mittelman R."/>
            <person name="Mlenga V."/>
            <person name="Montmayeur A."/>
            <person name="Mulrain L."/>
            <person name="Navidi A."/>
            <person name="Naylor J."/>
            <person name="Negash T."/>
            <person name="Nguyen T."/>
            <person name="Nguyen N."/>
            <person name="Nicol R."/>
            <person name="Norbu C."/>
            <person name="Norbu N."/>
            <person name="Novod N."/>
            <person name="O'Neill B."/>
            <person name="Osman S."/>
            <person name="Markiewicz E."/>
            <person name="Oyono O.L."/>
            <person name="Patti C."/>
            <person name="Phunkhang P."/>
            <person name="Pierre F."/>
            <person name="Priest M."/>
            <person name="Raghuraman S."/>
            <person name="Rege F."/>
            <person name="Reyes R."/>
            <person name="Rise C."/>
            <person name="Rogov P."/>
            <person name="Ross K."/>
            <person name="Ryan E."/>
            <person name="Settipalli S."/>
            <person name="Shea T."/>
            <person name="Sherpa N."/>
            <person name="Shi L."/>
            <person name="Shih D."/>
            <person name="Sparrow T."/>
            <person name="Spaulding J."/>
            <person name="Stalker J."/>
            <person name="Stange-Thomann N."/>
            <person name="Stavropoulos S."/>
            <person name="Stone C."/>
            <person name="Strader C."/>
            <person name="Tesfaye S."/>
            <person name="Thomson T."/>
            <person name="Thoulutsang Y."/>
            <person name="Thoulutsang D."/>
            <person name="Topham K."/>
            <person name="Topping I."/>
            <person name="Tsamla T."/>
            <person name="Vassiliev H."/>
            <person name="Vo A."/>
            <person name="Wangchuk T."/>
            <person name="Wangdi T."/>
            <person name="Weiand M."/>
            <person name="Wilkinson J."/>
            <person name="Wilson A."/>
            <person name="Yadav S."/>
            <person name="Young G."/>
            <person name="Yu Q."/>
            <person name="Zembek L."/>
            <person name="Zhong D."/>
            <person name="Zimmer A."/>
            <person name="Zwirko Z."/>
            <person name="Jaffe D.B."/>
            <person name="Alvarez P."/>
            <person name="Brockman W."/>
            <person name="Butler J."/>
            <person name="Chin C."/>
            <person name="Gnerre S."/>
            <person name="Grabherr M."/>
            <person name="Kleber M."/>
            <person name="Mauceli E."/>
            <person name="MacCallum I."/>
        </authorList>
    </citation>
    <scope>NUCLEOTIDE SEQUENCE [LARGE SCALE GENOMIC DNA]</scope>
    <source>
        <strain evidence="3">white501</strain>
    </source>
</reference>
<proteinExistence type="predicted"/>
<protein>
    <submittedName>
        <fullName evidence="2">GD11584</fullName>
    </submittedName>
</protein>
<accession>B4QG14</accession>
<organism evidence="2 3">
    <name type="scientific">Drosophila simulans</name>
    <name type="common">Fruit fly</name>
    <dbReference type="NCBI Taxonomy" id="7240"/>
    <lineage>
        <taxon>Eukaryota</taxon>
        <taxon>Metazoa</taxon>
        <taxon>Ecdysozoa</taxon>
        <taxon>Arthropoda</taxon>
        <taxon>Hexapoda</taxon>
        <taxon>Insecta</taxon>
        <taxon>Pterygota</taxon>
        <taxon>Neoptera</taxon>
        <taxon>Endopterygota</taxon>
        <taxon>Diptera</taxon>
        <taxon>Brachycera</taxon>
        <taxon>Muscomorpha</taxon>
        <taxon>Ephydroidea</taxon>
        <taxon>Drosophilidae</taxon>
        <taxon>Drosophila</taxon>
        <taxon>Sophophora</taxon>
    </lineage>
</organism>
<dbReference type="EMBL" id="CM000362">
    <property type="protein sequence ID" value="EDX08050.1"/>
    <property type="molecule type" value="Genomic_DNA"/>
</dbReference>
<evidence type="ECO:0000256" key="1">
    <source>
        <dbReference type="SAM" id="MobiDB-lite"/>
    </source>
</evidence>
<dbReference type="HOGENOM" id="CLU_2161011_0_0_1"/>